<protein>
    <submittedName>
        <fullName evidence="1">Uncharacterized protein</fullName>
    </submittedName>
</protein>
<organism evidence="1 2">
    <name type="scientific">Catharanthus roseus</name>
    <name type="common">Madagascar periwinkle</name>
    <name type="synonym">Vinca rosea</name>
    <dbReference type="NCBI Taxonomy" id="4058"/>
    <lineage>
        <taxon>Eukaryota</taxon>
        <taxon>Viridiplantae</taxon>
        <taxon>Streptophyta</taxon>
        <taxon>Embryophyta</taxon>
        <taxon>Tracheophyta</taxon>
        <taxon>Spermatophyta</taxon>
        <taxon>Magnoliopsida</taxon>
        <taxon>eudicotyledons</taxon>
        <taxon>Gunneridae</taxon>
        <taxon>Pentapetalae</taxon>
        <taxon>asterids</taxon>
        <taxon>lamiids</taxon>
        <taxon>Gentianales</taxon>
        <taxon>Apocynaceae</taxon>
        <taxon>Rauvolfioideae</taxon>
        <taxon>Vinceae</taxon>
        <taxon>Catharanthinae</taxon>
        <taxon>Catharanthus</taxon>
    </lineage>
</organism>
<dbReference type="Proteomes" id="UP001060085">
    <property type="component" value="Linkage Group LG07"/>
</dbReference>
<gene>
    <name evidence="1" type="ORF">M9H77_31656</name>
</gene>
<name>A0ACC0A1K6_CATRO</name>
<comment type="caution">
    <text evidence="1">The sequence shown here is derived from an EMBL/GenBank/DDBJ whole genome shotgun (WGS) entry which is preliminary data.</text>
</comment>
<evidence type="ECO:0000313" key="2">
    <source>
        <dbReference type="Proteomes" id="UP001060085"/>
    </source>
</evidence>
<reference evidence="2" key="1">
    <citation type="journal article" date="2023" name="Nat. Plants">
        <title>Single-cell RNA sequencing provides a high-resolution roadmap for understanding the multicellular compartmentation of specialized metabolism.</title>
        <authorList>
            <person name="Sun S."/>
            <person name="Shen X."/>
            <person name="Li Y."/>
            <person name="Li Y."/>
            <person name="Wang S."/>
            <person name="Li R."/>
            <person name="Zhang H."/>
            <person name="Shen G."/>
            <person name="Guo B."/>
            <person name="Wei J."/>
            <person name="Xu J."/>
            <person name="St-Pierre B."/>
            <person name="Chen S."/>
            <person name="Sun C."/>
        </authorList>
    </citation>
    <scope>NUCLEOTIDE SEQUENCE [LARGE SCALE GENOMIC DNA]</scope>
</reference>
<dbReference type="EMBL" id="CM044707">
    <property type="protein sequence ID" value="KAI5654469.1"/>
    <property type="molecule type" value="Genomic_DNA"/>
</dbReference>
<accession>A0ACC0A1K6</accession>
<sequence length="134" mass="14491">MVDLVVVILNLPQSLTAATETMALLELHSKAFGIHLGALSATGMSAVICLSRLHYSRVLFWLAVKKCLRPTLSTRKLLCTLPSVPQKKRSSCESSPIFTANVGQVGGVGGNIHFMCVLGLMEEQEVSGRMVNKH</sequence>
<evidence type="ECO:0000313" key="1">
    <source>
        <dbReference type="EMBL" id="KAI5654469.1"/>
    </source>
</evidence>
<proteinExistence type="predicted"/>
<keyword evidence="2" id="KW-1185">Reference proteome</keyword>